<evidence type="ECO:0008006" key="2">
    <source>
        <dbReference type="Google" id="ProtNLM"/>
    </source>
</evidence>
<dbReference type="RefSeq" id="WP_407052054.1">
    <property type="nucleotide sequence ID" value="NZ_CP158568.1"/>
</dbReference>
<organism evidence="1">
    <name type="scientific">Methyloraptor flagellatus</name>
    <dbReference type="NCBI Taxonomy" id="3162530"/>
    <lineage>
        <taxon>Bacteria</taxon>
        <taxon>Pseudomonadati</taxon>
        <taxon>Pseudomonadota</taxon>
        <taxon>Alphaproteobacteria</taxon>
        <taxon>Hyphomicrobiales</taxon>
        <taxon>Ancalomicrobiaceae</taxon>
        <taxon>Methyloraptor</taxon>
    </lineage>
</organism>
<name>A0AAU7XIR3_9HYPH</name>
<sequence length="155" mass="16689">MRPFDLAFDLNRRGVLAAAFAVASAALVRGARAGAAITFEGLYKSFGVLGYEFADGVRALAGQEVTMIGYMAPPLKPESTFFVLTREPLAICPFCQSDADWPLDIVVIYMDAATPLVSAGEKVAVTGRLAIGSWIDPETGFVSQIRIEKAQYHRA</sequence>
<evidence type="ECO:0000313" key="1">
    <source>
        <dbReference type="EMBL" id="XBY46966.1"/>
    </source>
</evidence>
<gene>
    <name evidence="1" type="ORF">ABS361_20100</name>
</gene>
<dbReference type="KEGG" id="mflg:ABS361_20100"/>
<reference evidence="1" key="1">
    <citation type="submission" date="2024-06" db="EMBL/GenBank/DDBJ databases">
        <title>Methylostella associata gen. nov., sp. nov., a novel Ancalomicrobiaceae-affiliated facultatively methylotrophic bacteria that feed on methanotrophs of the genus Methylococcus.</title>
        <authorList>
            <person name="Saltykova V."/>
            <person name="Danilova O.V."/>
            <person name="Oshkin I.Y."/>
            <person name="Belova S.E."/>
            <person name="Pimenov N.V."/>
            <person name="Dedysh S.N."/>
        </authorList>
    </citation>
    <scope>NUCLEOTIDE SEQUENCE</scope>
    <source>
        <strain evidence="1">S20</strain>
    </source>
</reference>
<protein>
    <recommendedName>
        <fullName evidence="2">DUF3299 domain-containing protein</fullName>
    </recommendedName>
</protein>
<dbReference type="AlphaFoldDB" id="A0AAU7XIR3"/>
<accession>A0AAU7XIR3</accession>
<proteinExistence type="predicted"/>
<dbReference type="EMBL" id="CP158568">
    <property type="protein sequence ID" value="XBY46966.1"/>
    <property type="molecule type" value="Genomic_DNA"/>
</dbReference>